<keyword evidence="2" id="KW-1133">Transmembrane helix</keyword>
<evidence type="ECO:0000313" key="3">
    <source>
        <dbReference type="EMBL" id="OAA40365.1"/>
    </source>
</evidence>
<keyword evidence="2" id="KW-0812">Transmembrane</keyword>
<dbReference type="OMA" id="HTIFGSQ"/>
<dbReference type="EMBL" id="AZHC01000019">
    <property type="protein sequence ID" value="OAA40365.1"/>
    <property type="molecule type" value="Genomic_DNA"/>
</dbReference>
<dbReference type="OrthoDB" id="5421784at2759"/>
<keyword evidence="2" id="KW-0472">Membrane</keyword>
<evidence type="ECO:0000256" key="1">
    <source>
        <dbReference type="SAM" id="MobiDB-lite"/>
    </source>
</evidence>
<evidence type="ECO:0000313" key="4">
    <source>
        <dbReference type="EMBL" id="TWU73738.1"/>
    </source>
</evidence>
<gene>
    <name evidence="4" type="ORF">ED733_001116</name>
    <name evidence="3" type="ORF">NOR_05926</name>
</gene>
<proteinExistence type="predicted"/>
<organism evidence="3 5">
    <name type="scientific">Metarhizium rileyi (strain RCEF 4871)</name>
    <name type="common">Nomuraea rileyi</name>
    <dbReference type="NCBI Taxonomy" id="1649241"/>
    <lineage>
        <taxon>Eukaryota</taxon>
        <taxon>Fungi</taxon>
        <taxon>Dikarya</taxon>
        <taxon>Ascomycota</taxon>
        <taxon>Pezizomycotina</taxon>
        <taxon>Sordariomycetes</taxon>
        <taxon>Hypocreomycetidae</taxon>
        <taxon>Hypocreales</taxon>
        <taxon>Clavicipitaceae</taxon>
        <taxon>Metarhizium</taxon>
    </lineage>
</organism>
<evidence type="ECO:0000313" key="5">
    <source>
        <dbReference type="Proteomes" id="UP000243498"/>
    </source>
</evidence>
<accession>A0A5C6GAP5</accession>
<feature type="region of interest" description="Disordered" evidence="1">
    <location>
        <begin position="32"/>
        <end position="54"/>
    </location>
</feature>
<feature type="region of interest" description="Disordered" evidence="1">
    <location>
        <begin position="346"/>
        <end position="372"/>
    </location>
</feature>
<reference evidence="6" key="2">
    <citation type="submission" date="2018-12" db="EMBL/GenBank/DDBJ databases">
        <title>The complete genome of Metarhizium rileyi, a key fungal pathogen of Lepidoptera.</title>
        <authorList>
            <person name="Binneck E."/>
            <person name="Lastra C.C.L."/>
            <person name="Sosa-Gomez D.R."/>
        </authorList>
    </citation>
    <scope>NUCLEOTIDE SEQUENCE [LARGE SCALE GENOMIC DNA]</scope>
    <source>
        <strain evidence="6">Cep018-CH2</strain>
    </source>
</reference>
<reference evidence="4" key="3">
    <citation type="journal article" date="2019" name="Microbiol. Resour. Announc.">
        <title>Genome Sequence of Metarhizium rileyi, a Microbial Control Agent for Lepidoptera.</title>
        <authorList>
            <person name="Binneck E."/>
            <person name="Lastra C.C.L."/>
            <person name="Sosa-Gomez D.R."/>
        </authorList>
    </citation>
    <scope>NUCLEOTIDE SEQUENCE</scope>
    <source>
        <strain evidence="4">Cep018-CH2</strain>
    </source>
</reference>
<dbReference type="STRING" id="1081105.A0A167BSE9"/>
<evidence type="ECO:0000313" key="6">
    <source>
        <dbReference type="Proteomes" id="UP000317257"/>
    </source>
</evidence>
<sequence>MTKPSHRSSLLQARDSRSHLHSHSFFHRFRHNPLHAHDPDQQPPGDDTAKDDGFQSHLGVNVELDSRTRALAERDLGTKAENAEGSAVESSQSSLVSQVHQPLLPVQNVDTRGSAYETKTVPEPLKPDSLSGDNVAISVGTSSSVALHGSTPGGSGHGSPSSNSTRPTALDPNVRSSVTAKSAFPNLGDVQNSTGPVTHGNSTSFVAPANSSSTYKLNSGSTIPTTNLTGTSTNIASNSTQNFNSTSSASSSFSTPSLLLSSPTTTFDPVTTSTTSSGNGYGILTVPGNLPTTQPKTGTSSGPDLTPQQKQVIGGVVGAVAGVAFIGFLLMLFLRYKKKGSHTIFGSQSGGAASRALGDGTSGNSGSGGATAEWPAVPGAVAAALVSLSGKRAPPASQSSESGERGFYRVSGRKLPSVLHNGGDGYSDPRGSAISDCSDYYRGSQAFEPTSTGGGQLSLGAPMRPVSGGVPIMRSGPARNTGVPKKLNSFRV</sequence>
<name>A0A167BSE9_METRR</name>
<feature type="region of interest" description="Disordered" evidence="1">
    <location>
        <begin position="144"/>
        <end position="227"/>
    </location>
</feature>
<feature type="compositionally biased region" description="Polar residues" evidence="1">
    <location>
        <begin position="189"/>
        <end position="227"/>
    </location>
</feature>
<feature type="compositionally biased region" description="Gly residues" evidence="1">
    <location>
        <begin position="360"/>
        <end position="369"/>
    </location>
</feature>
<comment type="caution">
    <text evidence="3">The sequence shown here is derived from an EMBL/GenBank/DDBJ whole genome shotgun (WGS) entry which is preliminary data.</text>
</comment>
<dbReference type="Proteomes" id="UP000243498">
    <property type="component" value="Unassembled WGS sequence"/>
</dbReference>
<evidence type="ECO:0000256" key="2">
    <source>
        <dbReference type="SAM" id="Phobius"/>
    </source>
</evidence>
<feature type="transmembrane region" description="Helical" evidence="2">
    <location>
        <begin position="312"/>
        <end position="334"/>
    </location>
</feature>
<dbReference type="Proteomes" id="UP000317257">
    <property type="component" value="Unassembled WGS sequence"/>
</dbReference>
<dbReference type="AlphaFoldDB" id="A0A167BSE9"/>
<accession>A0A167BSE9</accession>
<feature type="compositionally biased region" description="Low complexity" evidence="1">
    <location>
        <begin position="86"/>
        <end position="104"/>
    </location>
</feature>
<dbReference type="EMBL" id="SBHS01000015">
    <property type="protein sequence ID" value="TWU73738.1"/>
    <property type="molecule type" value="Genomic_DNA"/>
</dbReference>
<feature type="region of interest" description="Disordered" evidence="1">
    <location>
        <begin position="79"/>
        <end position="111"/>
    </location>
</feature>
<keyword evidence="5" id="KW-1185">Reference proteome</keyword>
<reference evidence="3 5" key="1">
    <citation type="journal article" date="2016" name="Genome Biol. Evol.">
        <title>Divergent and convergent evolution of fungal pathogenicity.</title>
        <authorList>
            <person name="Shang Y."/>
            <person name="Xiao G."/>
            <person name="Zheng P."/>
            <person name="Cen K."/>
            <person name="Zhan S."/>
            <person name="Wang C."/>
        </authorList>
    </citation>
    <scope>NUCLEOTIDE SEQUENCE [LARGE SCALE GENOMIC DNA]</scope>
    <source>
        <strain evidence="3 5">RCEF 4871</strain>
    </source>
</reference>
<protein>
    <submittedName>
        <fullName evidence="3">Uncharacterized protein</fullName>
    </submittedName>
</protein>